<keyword evidence="1" id="KW-0732">Signal</keyword>
<gene>
    <name evidence="2" type="ORF">DFR70_11587</name>
</gene>
<feature type="signal peptide" evidence="1">
    <location>
        <begin position="1"/>
        <end position="37"/>
    </location>
</feature>
<dbReference type="EMBL" id="QJKF01000015">
    <property type="protein sequence ID" value="PXX58114.1"/>
    <property type="molecule type" value="Genomic_DNA"/>
</dbReference>
<keyword evidence="3" id="KW-1185">Reference proteome</keyword>
<feature type="chain" id="PRO_5016278131" description="Secreted protein" evidence="1">
    <location>
        <begin position="38"/>
        <end position="91"/>
    </location>
</feature>
<organism evidence="2 3">
    <name type="scientific">Nocardia tenerifensis</name>
    <dbReference type="NCBI Taxonomy" id="228006"/>
    <lineage>
        <taxon>Bacteria</taxon>
        <taxon>Bacillati</taxon>
        <taxon>Actinomycetota</taxon>
        <taxon>Actinomycetes</taxon>
        <taxon>Mycobacteriales</taxon>
        <taxon>Nocardiaceae</taxon>
        <taxon>Nocardia</taxon>
    </lineage>
</organism>
<dbReference type="AlphaFoldDB" id="A0A318JQZ8"/>
<accession>A0A318JQZ8</accession>
<sequence>MVDYRRTAERRTIKSRNRSGALAAAAAVSSIATAIMAAPAIAAPAPTRTVDSGQRINADGSVDVTGTYTCSGGQTDILVDARRAESYGCIP</sequence>
<evidence type="ECO:0008006" key="4">
    <source>
        <dbReference type="Google" id="ProtNLM"/>
    </source>
</evidence>
<evidence type="ECO:0000313" key="2">
    <source>
        <dbReference type="EMBL" id="PXX58114.1"/>
    </source>
</evidence>
<reference evidence="2 3" key="1">
    <citation type="submission" date="2018-05" db="EMBL/GenBank/DDBJ databases">
        <title>Genomic Encyclopedia of Type Strains, Phase IV (KMG-IV): sequencing the most valuable type-strain genomes for metagenomic binning, comparative biology and taxonomic classification.</title>
        <authorList>
            <person name="Goeker M."/>
        </authorList>
    </citation>
    <scope>NUCLEOTIDE SEQUENCE [LARGE SCALE GENOMIC DNA]</scope>
    <source>
        <strain evidence="2 3">DSM 44704</strain>
    </source>
</reference>
<protein>
    <recommendedName>
        <fullName evidence="4">Secreted protein</fullName>
    </recommendedName>
</protein>
<evidence type="ECO:0000256" key="1">
    <source>
        <dbReference type="SAM" id="SignalP"/>
    </source>
</evidence>
<dbReference type="RefSeq" id="WP_040741394.1">
    <property type="nucleotide sequence ID" value="NZ_QJKF01000015.1"/>
</dbReference>
<dbReference type="Proteomes" id="UP000247569">
    <property type="component" value="Unassembled WGS sequence"/>
</dbReference>
<name>A0A318JQZ8_9NOCA</name>
<proteinExistence type="predicted"/>
<evidence type="ECO:0000313" key="3">
    <source>
        <dbReference type="Proteomes" id="UP000247569"/>
    </source>
</evidence>
<comment type="caution">
    <text evidence="2">The sequence shown here is derived from an EMBL/GenBank/DDBJ whole genome shotgun (WGS) entry which is preliminary data.</text>
</comment>